<organism evidence="1 2">
    <name type="scientific">Fusarium keratoplasticum</name>
    <dbReference type="NCBI Taxonomy" id="1328300"/>
    <lineage>
        <taxon>Eukaryota</taxon>
        <taxon>Fungi</taxon>
        <taxon>Dikarya</taxon>
        <taxon>Ascomycota</taxon>
        <taxon>Pezizomycotina</taxon>
        <taxon>Sordariomycetes</taxon>
        <taxon>Hypocreomycetidae</taxon>
        <taxon>Hypocreales</taxon>
        <taxon>Nectriaceae</taxon>
        <taxon>Fusarium</taxon>
        <taxon>Fusarium solani species complex</taxon>
    </lineage>
</organism>
<evidence type="ECO:0000313" key="1">
    <source>
        <dbReference type="EMBL" id="KAI8675278.1"/>
    </source>
</evidence>
<dbReference type="EMBL" id="CM046505">
    <property type="protein sequence ID" value="KAI8675278.1"/>
    <property type="molecule type" value="Genomic_DNA"/>
</dbReference>
<sequence length="625" mass="69353">MDSESPATIGGATPVRKRISTACEACRVTKIKCQPSEQPGVCRNVVDGHQSQPQPPPPPAPSKTFTIDFDVPSLPEVDENFDALRDSHSQMIDSIFPSDQESDALSAPDSPPTGFPTPGSSNNTHSIQSLHAKPQFNLDSAASLLASFRGMLVHYPVVSLKPEETVSSLAASRPFVLLAILSAASGSRTLQGHTLYDEEFRKVLGLKFVAGGERSMELLQGILIYCAWYPFHLRPKNKQAFQYYRMAGDLVHDLDLEEESPELITTPPGAMTTTQLDRLRAYLGYYYAVSKYVLGHPYTRPLVAYHPSYMTAWKRMDQLACPWTPWTATCCDVLQRCAEADGDLALSYLARLASSTNTANKSIRDNNAQSAQQVQLLLLGLEAQHRELKEAMLPHIARSAPVRLADLFFNVFLQGGAVFYLTRKIAPPGLVHPPVSRLRSCVTNLRALFDYLTDLGQSGFMAFTSVDWTKFVLSVILAVRLSFPMSEVKDWDHAWAREELRFEAFLETMCDGADLTPVSTRVDVLSAGRVVLRVVKEKYDRRVAMLNMTASHGKGPGPQGCPMFDRSMEPYISAWDTGFDMSSVMPPFPPQQQSQQEGQQAVFHDLWATMTMGWANDSLMDDQDI</sequence>
<keyword evidence="2" id="KW-1185">Reference proteome</keyword>
<name>A0ACC0R4W7_9HYPO</name>
<comment type="caution">
    <text evidence="1">The sequence shown here is derived from an EMBL/GenBank/DDBJ whole genome shotgun (WGS) entry which is preliminary data.</text>
</comment>
<gene>
    <name evidence="1" type="ORF">NCS57_00428400</name>
</gene>
<dbReference type="Proteomes" id="UP001065298">
    <property type="component" value="Chromosome 3"/>
</dbReference>
<evidence type="ECO:0000313" key="2">
    <source>
        <dbReference type="Proteomes" id="UP001065298"/>
    </source>
</evidence>
<accession>A0ACC0R4W7</accession>
<proteinExistence type="predicted"/>
<protein>
    <submittedName>
        <fullName evidence="1">Uncharacterized protein</fullName>
    </submittedName>
</protein>
<reference evidence="1" key="1">
    <citation type="submission" date="2022-06" db="EMBL/GenBank/DDBJ databases">
        <title>Fusarium solani species complex genomes reveal bases of compartmentalisation and animal pathogenesis.</title>
        <authorList>
            <person name="Tsai I.J."/>
        </authorList>
    </citation>
    <scope>NUCLEOTIDE SEQUENCE</scope>
    <source>
        <strain evidence="1">Fu6.1</strain>
    </source>
</reference>